<evidence type="ECO:0000313" key="2">
    <source>
        <dbReference type="EMBL" id="SJZ31207.1"/>
    </source>
</evidence>
<dbReference type="Proteomes" id="UP000190625">
    <property type="component" value="Unassembled WGS sequence"/>
</dbReference>
<gene>
    <name evidence="2" type="ORF">SAMN02745118_00179</name>
</gene>
<keyword evidence="1" id="KW-0175">Coiled coil</keyword>
<organism evidence="2 3">
    <name type="scientific">Selenihalanaerobacter shriftii</name>
    <dbReference type="NCBI Taxonomy" id="142842"/>
    <lineage>
        <taxon>Bacteria</taxon>
        <taxon>Bacillati</taxon>
        <taxon>Bacillota</taxon>
        <taxon>Clostridia</taxon>
        <taxon>Halanaerobiales</taxon>
        <taxon>Halobacteroidaceae</taxon>
        <taxon>Selenihalanaerobacter</taxon>
    </lineage>
</organism>
<dbReference type="SUPFAM" id="SSF90257">
    <property type="entry name" value="Myosin rod fragments"/>
    <property type="match status" value="1"/>
</dbReference>
<sequence length="82" mass="9706">MTDFAEEIKQLKDDLDKAKSKRYRYEARMEELKKQRKKILNKLEENGVKPEELDDEINSLESKLQKAISQAKELLPQDILND</sequence>
<evidence type="ECO:0000256" key="1">
    <source>
        <dbReference type="SAM" id="Coils"/>
    </source>
</evidence>
<keyword evidence="3" id="KW-1185">Reference proteome</keyword>
<dbReference type="STRING" id="142842.SAMN02745118_00179"/>
<feature type="coiled-coil region" evidence="1">
    <location>
        <begin position="1"/>
        <end position="49"/>
    </location>
</feature>
<name>A0A1T4JM82_9FIRM</name>
<reference evidence="3" key="1">
    <citation type="submission" date="2017-02" db="EMBL/GenBank/DDBJ databases">
        <authorList>
            <person name="Varghese N."/>
            <person name="Submissions S."/>
        </authorList>
    </citation>
    <scope>NUCLEOTIDE SEQUENCE [LARGE SCALE GENOMIC DNA]</scope>
    <source>
        <strain evidence="3">ATCC BAA-73</strain>
    </source>
</reference>
<dbReference type="EMBL" id="FUWM01000003">
    <property type="protein sequence ID" value="SJZ31207.1"/>
    <property type="molecule type" value="Genomic_DNA"/>
</dbReference>
<dbReference type="OrthoDB" id="2887406at2"/>
<evidence type="ECO:0000313" key="3">
    <source>
        <dbReference type="Proteomes" id="UP000190625"/>
    </source>
</evidence>
<accession>A0A1T4JM82</accession>
<dbReference type="RefSeq" id="WP_078808710.1">
    <property type="nucleotide sequence ID" value="NZ_FUWM01000003.1"/>
</dbReference>
<protein>
    <submittedName>
        <fullName evidence="2">Uncharacterized protein</fullName>
    </submittedName>
</protein>
<proteinExistence type="predicted"/>
<dbReference type="AlphaFoldDB" id="A0A1T4JM82"/>